<feature type="region of interest" description="Disordered" evidence="1">
    <location>
        <begin position="76"/>
        <end position="127"/>
    </location>
</feature>
<gene>
    <name evidence="2" type="ORF">DMAD_00596</name>
</gene>
<accession>A0AAU9FYH3</accession>
<keyword evidence="3" id="KW-1185">Reference proteome</keyword>
<protein>
    <submittedName>
        <fullName evidence="2">Uncharacterized protein</fullName>
    </submittedName>
</protein>
<dbReference type="AlphaFoldDB" id="A0AAU9FYH3"/>
<organism evidence="2 3">
    <name type="scientific">Drosophila madeirensis</name>
    <name type="common">Fruit fly</name>
    <dbReference type="NCBI Taxonomy" id="30013"/>
    <lineage>
        <taxon>Eukaryota</taxon>
        <taxon>Metazoa</taxon>
        <taxon>Ecdysozoa</taxon>
        <taxon>Arthropoda</taxon>
        <taxon>Hexapoda</taxon>
        <taxon>Insecta</taxon>
        <taxon>Pterygota</taxon>
        <taxon>Neoptera</taxon>
        <taxon>Endopterygota</taxon>
        <taxon>Diptera</taxon>
        <taxon>Brachycera</taxon>
        <taxon>Muscomorpha</taxon>
        <taxon>Ephydroidea</taxon>
        <taxon>Drosophilidae</taxon>
        <taxon>Drosophila</taxon>
        <taxon>Sophophora</taxon>
    </lineage>
</organism>
<name>A0AAU9FYH3_DROMD</name>
<evidence type="ECO:0000313" key="2">
    <source>
        <dbReference type="EMBL" id="BFG00660.1"/>
    </source>
</evidence>
<feature type="compositionally biased region" description="Low complexity" evidence="1">
    <location>
        <begin position="83"/>
        <end position="116"/>
    </location>
</feature>
<dbReference type="EMBL" id="AP029266">
    <property type="protein sequence ID" value="BFG00660.1"/>
    <property type="molecule type" value="Genomic_DNA"/>
</dbReference>
<dbReference type="Proteomes" id="UP001500889">
    <property type="component" value="Chromosome A"/>
</dbReference>
<feature type="region of interest" description="Disordered" evidence="1">
    <location>
        <begin position="1"/>
        <end position="22"/>
    </location>
</feature>
<sequence>MPPASKSSHHPAPAAVTATGAGAGTAQPIAALNQQFLCQHQQPQPSQQQQQQIQHQQLLEPAAYASVPVLPVKQLSNGFGSYHNNSHQPQHPHTQSQLQLQQQQQQLHNQNHQNPQMPNKRKFSTFF</sequence>
<reference evidence="2 3" key="1">
    <citation type="submission" date="2024-02" db="EMBL/GenBank/DDBJ databases">
        <title>A chromosome-level genome assembly of Drosophila madeirensis, a fruit fly species endemic to Madeira island.</title>
        <authorList>
            <person name="Tomihara K."/>
            <person name="Llopart A."/>
            <person name="Yamamoto D."/>
        </authorList>
    </citation>
    <scope>NUCLEOTIDE SEQUENCE [LARGE SCALE GENOMIC DNA]</scope>
    <source>
        <strain evidence="2 3">RF1</strain>
    </source>
</reference>
<evidence type="ECO:0000313" key="3">
    <source>
        <dbReference type="Proteomes" id="UP001500889"/>
    </source>
</evidence>
<proteinExistence type="predicted"/>
<evidence type="ECO:0000256" key="1">
    <source>
        <dbReference type="SAM" id="MobiDB-lite"/>
    </source>
</evidence>